<evidence type="ECO:0000313" key="10">
    <source>
        <dbReference type="Proteomes" id="UP000469011"/>
    </source>
</evidence>
<gene>
    <name evidence="9" type="ORF">GTK09_03735</name>
</gene>
<protein>
    <recommendedName>
        <fullName evidence="7">Probable farnesyl diphosphate synthase</fullName>
    </recommendedName>
</protein>
<dbReference type="SFLD" id="SFLDS00005">
    <property type="entry name" value="Isoprenoid_Synthase_Type_I"/>
    <property type="match status" value="1"/>
</dbReference>
<proteinExistence type="inferred from homology"/>
<dbReference type="AlphaFoldDB" id="A0A6N9T0S8"/>
<reference evidence="9 10" key="1">
    <citation type="submission" date="2020-01" db="EMBL/GenBank/DDBJ databases">
        <title>Jiella pacifica sp. nov.</title>
        <authorList>
            <person name="Xue Z."/>
            <person name="Zhu S."/>
            <person name="Chen J."/>
            <person name="Yang J."/>
        </authorList>
    </citation>
    <scope>NUCLEOTIDE SEQUENCE [LARGE SCALE GENOMIC DNA]</scope>
    <source>
        <strain evidence="9 10">40Bstr34</strain>
    </source>
</reference>
<name>A0A6N9T0S8_9HYPH</name>
<dbReference type="Gene3D" id="1.10.600.10">
    <property type="entry name" value="Farnesyl Diphosphate Synthase"/>
    <property type="match status" value="1"/>
</dbReference>
<keyword evidence="6" id="KW-0414">Isoprene biosynthesis</keyword>
<evidence type="ECO:0000313" key="9">
    <source>
        <dbReference type="EMBL" id="NDW03529.1"/>
    </source>
</evidence>
<dbReference type="InterPro" id="IPR008949">
    <property type="entry name" value="Isoprenoid_synthase_dom_sf"/>
</dbReference>
<sequence length="310" mass="32349">MSPELLRSLTKQRDLIDRRLRYLVPRALPGQTALDEAIAASVLAPGKRLRPMMTVLVAMDLGGDVETAVDAGCAVEMVHAASLTLDDLPSMDDATMRRGRPAVHAAYGEDVAILAAIAALSGAFETLAKLSGASDQVRAESVVILTRAVGVSGLVAGQLADLRDGAHQRDVTDIAATNSLKTGSLFSAAVEIGAVVAGADHRVRISLRNFATELGHAFQLLDDLLDEAVNAGRTGKDVGKDVGKSTIGSVIGSDSVVGRIGAHVKRAHAFLNESLGPKSLMHGCVDFIFEEAIPAEMARAATSRQDVGAN</sequence>
<dbReference type="FunFam" id="1.10.600.10:FF:000001">
    <property type="entry name" value="Geranylgeranyl diphosphate synthase"/>
    <property type="match status" value="1"/>
</dbReference>
<dbReference type="Pfam" id="PF00348">
    <property type="entry name" value="polyprenyl_synt"/>
    <property type="match status" value="1"/>
</dbReference>
<dbReference type="RefSeq" id="WP_163461151.1">
    <property type="nucleotide sequence ID" value="NZ_JAAAMG010000002.1"/>
</dbReference>
<dbReference type="EMBL" id="JAAAMG010000002">
    <property type="protein sequence ID" value="NDW03529.1"/>
    <property type="molecule type" value="Genomic_DNA"/>
</dbReference>
<evidence type="ECO:0000256" key="8">
    <source>
        <dbReference type="RuleBase" id="RU004466"/>
    </source>
</evidence>
<evidence type="ECO:0000256" key="3">
    <source>
        <dbReference type="ARBA" id="ARBA00022679"/>
    </source>
</evidence>
<keyword evidence="5" id="KW-0460">Magnesium</keyword>
<dbReference type="GO" id="GO:0016114">
    <property type="term" value="P:terpenoid biosynthetic process"/>
    <property type="evidence" value="ECO:0007669"/>
    <property type="project" value="UniProtKB-ARBA"/>
</dbReference>
<dbReference type="GO" id="GO:0046872">
    <property type="term" value="F:metal ion binding"/>
    <property type="evidence" value="ECO:0007669"/>
    <property type="project" value="UniProtKB-KW"/>
</dbReference>
<evidence type="ECO:0000256" key="6">
    <source>
        <dbReference type="ARBA" id="ARBA00023229"/>
    </source>
</evidence>
<dbReference type="GO" id="GO:0004659">
    <property type="term" value="F:prenyltransferase activity"/>
    <property type="evidence" value="ECO:0007669"/>
    <property type="project" value="InterPro"/>
</dbReference>
<dbReference type="InterPro" id="IPR000092">
    <property type="entry name" value="Polyprenyl_synt"/>
</dbReference>
<dbReference type="SUPFAM" id="SSF48576">
    <property type="entry name" value="Terpenoid synthases"/>
    <property type="match status" value="1"/>
</dbReference>
<evidence type="ECO:0000256" key="1">
    <source>
        <dbReference type="ARBA" id="ARBA00001946"/>
    </source>
</evidence>
<dbReference type="Proteomes" id="UP000469011">
    <property type="component" value="Unassembled WGS sequence"/>
</dbReference>
<dbReference type="PROSITE" id="PS00444">
    <property type="entry name" value="POLYPRENYL_SYNTHASE_2"/>
    <property type="match status" value="1"/>
</dbReference>
<evidence type="ECO:0000256" key="5">
    <source>
        <dbReference type="ARBA" id="ARBA00022842"/>
    </source>
</evidence>
<organism evidence="9 10">
    <name type="scientific">Jiella pacifica</name>
    <dbReference type="NCBI Taxonomy" id="2696469"/>
    <lineage>
        <taxon>Bacteria</taxon>
        <taxon>Pseudomonadati</taxon>
        <taxon>Pseudomonadota</taxon>
        <taxon>Alphaproteobacteria</taxon>
        <taxon>Hyphomicrobiales</taxon>
        <taxon>Aurantimonadaceae</taxon>
        <taxon>Jiella</taxon>
    </lineage>
</organism>
<dbReference type="PANTHER" id="PTHR43281">
    <property type="entry name" value="FARNESYL DIPHOSPHATE SYNTHASE"/>
    <property type="match status" value="1"/>
</dbReference>
<keyword evidence="10" id="KW-1185">Reference proteome</keyword>
<keyword evidence="4" id="KW-0479">Metal-binding</keyword>
<evidence type="ECO:0000256" key="2">
    <source>
        <dbReference type="ARBA" id="ARBA00006706"/>
    </source>
</evidence>
<comment type="cofactor">
    <cofactor evidence="1">
        <name>Mg(2+)</name>
        <dbReference type="ChEBI" id="CHEBI:18420"/>
    </cofactor>
</comment>
<keyword evidence="3 8" id="KW-0808">Transferase</keyword>
<dbReference type="InterPro" id="IPR033749">
    <property type="entry name" value="Polyprenyl_synt_CS"/>
</dbReference>
<evidence type="ECO:0000256" key="7">
    <source>
        <dbReference type="ARBA" id="ARBA00069024"/>
    </source>
</evidence>
<dbReference type="PANTHER" id="PTHR43281:SF1">
    <property type="entry name" value="FARNESYL DIPHOSPHATE SYNTHASE"/>
    <property type="match status" value="1"/>
</dbReference>
<comment type="caution">
    <text evidence="9">The sequence shown here is derived from an EMBL/GenBank/DDBJ whole genome shotgun (WGS) entry which is preliminary data.</text>
</comment>
<comment type="similarity">
    <text evidence="2 8">Belongs to the FPP/GGPP synthase family.</text>
</comment>
<accession>A0A6N9T0S8</accession>
<evidence type="ECO:0000256" key="4">
    <source>
        <dbReference type="ARBA" id="ARBA00022723"/>
    </source>
</evidence>